<dbReference type="PANTHER" id="PTHR42755">
    <property type="entry name" value="3-DEOXY-MANNO-OCTULOSONATE CYTIDYLYLTRANSFERASE"/>
    <property type="match status" value="1"/>
</dbReference>
<protein>
    <recommendedName>
        <fullName evidence="4 9">3-deoxy-D-manno-octulosonic acid transferase</fullName>
        <shortName evidence="9">Kdo transferase</shortName>
        <ecNumber evidence="3 9">2.4.99.12</ecNumber>
    </recommendedName>
    <alternativeName>
        <fullName evidence="6 9">Lipid IV(A) 3-deoxy-D-manno-octulosonic acid transferase</fullName>
    </alternativeName>
</protein>
<keyword evidence="5 9" id="KW-0808">Transferase</keyword>
<dbReference type="AlphaFoldDB" id="A0A316GD47"/>
<organism evidence="11 12">
    <name type="scientific">Silicimonas algicola</name>
    <dbReference type="NCBI Taxonomy" id="1826607"/>
    <lineage>
        <taxon>Bacteria</taxon>
        <taxon>Pseudomonadati</taxon>
        <taxon>Pseudomonadota</taxon>
        <taxon>Alphaproteobacteria</taxon>
        <taxon>Rhodobacterales</taxon>
        <taxon>Paracoccaceae</taxon>
    </lineage>
</organism>
<dbReference type="Proteomes" id="UP000245390">
    <property type="component" value="Unassembled WGS sequence"/>
</dbReference>
<dbReference type="Gene3D" id="3.40.50.11720">
    <property type="entry name" value="3-Deoxy-D-manno-octulosonic-acid transferase, N-terminal domain"/>
    <property type="match status" value="1"/>
</dbReference>
<dbReference type="PANTHER" id="PTHR42755:SF1">
    <property type="entry name" value="3-DEOXY-D-MANNO-OCTULOSONIC ACID TRANSFERASE, MITOCHONDRIAL-RELATED"/>
    <property type="match status" value="1"/>
</dbReference>
<feature type="active site" description="Proton acceptor" evidence="8">
    <location>
        <position position="76"/>
    </location>
</feature>
<comment type="caution">
    <text evidence="11">The sequence shown here is derived from an EMBL/GenBank/DDBJ whole genome shotgun (WGS) entry which is preliminary data.</text>
</comment>
<dbReference type="GO" id="GO:0009244">
    <property type="term" value="P:lipopolysaccharide core region biosynthetic process"/>
    <property type="evidence" value="ECO:0007669"/>
    <property type="project" value="UniProtKB-UniRule"/>
</dbReference>
<evidence type="ECO:0000256" key="1">
    <source>
        <dbReference type="ARBA" id="ARBA00003394"/>
    </source>
</evidence>
<evidence type="ECO:0000256" key="9">
    <source>
        <dbReference type="RuleBase" id="RU365103"/>
    </source>
</evidence>
<evidence type="ECO:0000256" key="4">
    <source>
        <dbReference type="ARBA" id="ARBA00019077"/>
    </source>
</evidence>
<dbReference type="SUPFAM" id="SSF53756">
    <property type="entry name" value="UDP-Glycosyltransferase/glycogen phosphorylase"/>
    <property type="match status" value="1"/>
</dbReference>
<sequence>MRAMIRPELPGPPRLRYRACLAVYAALMALAEPSIRRYFLRRAAADPAYGEHLEEREGRGERIDVDVWVHAVSMGEMRSAAPLVRLLLDEGRRVVTTHATPAGRRAAEAAFAPEIAAGRLAVRYAPLDRPAYWERFFDGARPRTGLVMEMEFWPWMIEAAARAGVPLCLVNSQVPGRSFPRARRLARLFGHPASRAAAVFAKSPRMADRFRDLGVTRVEALGETRFDIPLPQAQIEAGRLLCQERRVLTLASVVAGEESVFEDLAKALLADPQPPLILWVPRAPELFEATATRLADKGFRVARRSEVIGADLVPTRPLGDIQIIVGDSLGEMFFYLAPASAVVVGGGFVEKGAHNVIEPLSLGKPVLTGPHVWTIEFPGVEAKAAGVLTVVSDPANLAQAVRRAMDDGSAGAEAFHALHKGASRRIVDAIRPCLEDRA</sequence>
<reference evidence="11 12" key="1">
    <citation type="submission" date="2018-05" db="EMBL/GenBank/DDBJ databases">
        <title>Genomic Encyclopedia of Type Strains, Phase IV (KMG-IV): sequencing the most valuable type-strain genomes for metagenomic binning, comparative biology and taxonomic classification.</title>
        <authorList>
            <person name="Goeker M."/>
        </authorList>
    </citation>
    <scope>NUCLEOTIDE SEQUENCE [LARGE SCALE GENOMIC DNA]</scope>
    <source>
        <strain evidence="11 12">DSM 103371</strain>
    </source>
</reference>
<gene>
    <name evidence="11" type="ORF">C8D95_101688</name>
</gene>
<evidence type="ECO:0000256" key="5">
    <source>
        <dbReference type="ARBA" id="ARBA00022679"/>
    </source>
</evidence>
<dbReference type="UniPathway" id="UPA00958"/>
<dbReference type="EMBL" id="QGGV01000001">
    <property type="protein sequence ID" value="PWK58871.1"/>
    <property type="molecule type" value="Genomic_DNA"/>
</dbReference>
<dbReference type="InterPro" id="IPR039901">
    <property type="entry name" value="Kdotransferase"/>
</dbReference>
<evidence type="ECO:0000313" key="12">
    <source>
        <dbReference type="Proteomes" id="UP000245390"/>
    </source>
</evidence>
<dbReference type="GO" id="GO:0005886">
    <property type="term" value="C:plasma membrane"/>
    <property type="evidence" value="ECO:0007669"/>
    <property type="project" value="UniProtKB-SubCell"/>
</dbReference>
<evidence type="ECO:0000256" key="7">
    <source>
        <dbReference type="ARBA" id="ARBA00049183"/>
    </source>
</evidence>
<dbReference type="InterPro" id="IPR007507">
    <property type="entry name" value="Glycos_transf_N"/>
</dbReference>
<comment type="similarity">
    <text evidence="9">Belongs to the glycosyltransferase group 1 family.</text>
</comment>
<dbReference type="GO" id="GO:0043842">
    <property type="term" value="F:Kdo transferase activity"/>
    <property type="evidence" value="ECO:0007669"/>
    <property type="project" value="UniProtKB-EC"/>
</dbReference>
<comment type="function">
    <text evidence="1 9">Involved in lipopolysaccharide (LPS) biosynthesis. Catalyzes the transfer of 3-deoxy-D-manno-octulosonate (Kdo) residue(s) from CMP-Kdo to lipid IV(A), the tetraacyldisaccharide-1,4'-bisphosphate precursor of lipid A.</text>
</comment>
<keyword evidence="9" id="KW-1003">Cell membrane</keyword>
<dbReference type="Gene3D" id="3.40.50.2000">
    <property type="entry name" value="Glycogen Phosphorylase B"/>
    <property type="match status" value="1"/>
</dbReference>
<keyword evidence="12" id="KW-1185">Reference proteome</keyword>
<evidence type="ECO:0000256" key="8">
    <source>
        <dbReference type="PIRSR" id="PIRSR639901-1"/>
    </source>
</evidence>
<evidence type="ECO:0000313" key="11">
    <source>
        <dbReference type="EMBL" id="PWK58871.1"/>
    </source>
</evidence>
<keyword evidence="9" id="KW-0448">Lipopolysaccharide biosynthesis</keyword>
<evidence type="ECO:0000256" key="3">
    <source>
        <dbReference type="ARBA" id="ARBA00012621"/>
    </source>
</evidence>
<keyword evidence="9" id="KW-0472">Membrane</keyword>
<accession>A0A316GD47</accession>
<evidence type="ECO:0000256" key="6">
    <source>
        <dbReference type="ARBA" id="ARBA00031445"/>
    </source>
</evidence>
<comment type="catalytic activity">
    <reaction evidence="7 9">
        <text>lipid IVA (E. coli) + CMP-3-deoxy-beta-D-manno-octulosonate = alpha-Kdo-(2-&gt;6)-lipid IVA (E. coli) + CMP + H(+)</text>
        <dbReference type="Rhea" id="RHEA:28066"/>
        <dbReference type="ChEBI" id="CHEBI:15378"/>
        <dbReference type="ChEBI" id="CHEBI:58603"/>
        <dbReference type="ChEBI" id="CHEBI:60364"/>
        <dbReference type="ChEBI" id="CHEBI:60377"/>
        <dbReference type="ChEBI" id="CHEBI:85987"/>
        <dbReference type="EC" id="2.4.99.12"/>
    </reaction>
</comment>
<comment type="pathway">
    <text evidence="2 9">Bacterial outer membrane biogenesis; LPS core biosynthesis.</text>
</comment>
<evidence type="ECO:0000259" key="10">
    <source>
        <dbReference type="Pfam" id="PF04413"/>
    </source>
</evidence>
<proteinExistence type="inferred from homology"/>
<comment type="subcellular location">
    <subcellularLocation>
        <location evidence="9">Cell membrane</location>
    </subcellularLocation>
</comment>
<dbReference type="InterPro" id="IPR038107">
    <property type="entry name" value="Glycos_transf_N_sf"/>
</dbReference>
<name>A0A316GD47_9RHOB</name>
<feature type="domain" description="3-deoxy-D-manno-octulosonic-acid transferase N-terminal" evidence="10">
    <location>
        <begin position="52"/>
        <end position="228"/>
    </location>
</feature>
<evidence type="ECO:0000256" key="2">
    <source>
        <dbReference type="ARBA" id="ARBA00004713"/>
    </source>
</evidence>
<dbReference type="GO" id="GO:0009245">
    <property type="term" value="P:lipid A biosynthetic process"/>
    <property type="evidence" value="ECO:0007669"/>
    <property type="project" value="TreeGrafter"/>
</dbReference>
<dbReference type="Pfam" id="PF04413">
    <property type="entry name" value="Glycos_transf_N"/>
    <property type="match status" value="1"/>
</dbReference>
<dbReference type="EC" id="2.4.99.12" evidence="3 9"/>